<dbReference type="InterPro" id="IPR003593">
    <property type="entry name" value="AAA+_ATPase"/>
</dbReference>
<name>A0ABT9R960_9ACTN</name>
<evidence type="ECO:0000256" key="2">
    <source>
        <dbReference type="ARBA" id="ARBA00023015"/>
    </source>
</evidence>
<dbReference type="RefSeq" id="WP_306865562.1">
    <property type="nucleotide sequence ID" value="NZ_JAUSRB010000002.1"/>
</dbReference>
<dbReference type="InterPro" id="IPR011990">
    <property type="entry name" value="TPR-like_helical_dom_sf"/>
</dbReference>
<dbReference type="Gene3D" id="1.25.40.10">
    <property type="entry name" value="Tetratricopeptide repeat domain"/>
    <property type="match status" value="2"/>
</dbReference>
<keyword evidence="3 5" id="KW-0238">DNA-binding</keyword>
<evidence type="ECO:0000256" key="1">
    <source>
        <dbReference type="ARBA" id="ARBA00005820"/>
    </source>
</evidence>
<dbReference type="InterPro" id="IPR027417">
    <property type="entry name" value="P-loop_NTPase"/>
</dbReference>
<dbReference type="CDD" id="cd15831">
    <property type="entry name" value="BTAD"/>
    <property type="match status" value="1"/>
</dbReference>
<dbReference type="SUPFAM" id="SSF52540">
    <property type="entry name" value="P-loop containing nucleoside triphosphate hydrolases"/>
    <property type="match status" value="1"/>
</dbReference>
<dbReference type="Pfam" id="PF00486">
    <property type="entry name" value="Trans_reg_C"/>
    <property type="match status" value="1"/>
</dbReference>
<dbReference type="PANTHER" id="PTHR35807">
    <property type="entry name" value="TRANSCRIPTIONAL REGULATOR REDD-RELATED"/>
    <property type="match status" value="1"/>
</dbReference>
<dbReference type="EMBL" id="JAUSRB010000002">
    <property type="protein sequence ID" value="MDP9865771.1"/>
    <property type="molecule type" value="Genomic_DNA"/>
</dbReference>
<dbReference type="Gene3D" id="3.40.50.300">
    <property type="entry name" value="P-loop containing nucleotide triphosphate hydrolases"/>
    <property type="match status" value="1"/>
</dbReference>
<dbReference type="SUPFAM" id="SSF48452">
    <property type="entry name" value="TPR-like"/>
    <property type="match status" value="3"/>
</dbReference>
<keyword evidence="4" id="KW-0804">Transcription</keyword>
<reference evidence="8 9" key="1">
    <citation type="submission" date="2023-07" db="EMBL/GenBank/DDBJ databases">
        <title>Sequencing the genomes of 1000 actinobacteria strains.</title>
        <authorList>
            <person name="Klenk H.-P."/>
        </authorList>
    </citation>
    <scope>NUCLEOTIDE SEQUENCE [LARGE SCALE GENOMIC DNA]</scope>
    <source>
        <strain evidence="8 9">DSM 44109</strain>
    </source>
</reference>
<sequence length="998" mass="107134">MLFQLLGPVRIQDGDSPVRITAPKQRTVLAMLLARAGYVVPVRSLVAEVWDEPPRSAVANLRTYLMQLRRLLPPSADPAVERLVTSDAGYLLRVAPAEFDLFQFEVLAAHGRQALARRDLVAAQNAYTRALALWRGRAAEDAPLGPTLREVVARLTDQYLSATEEYTEIQLAIGSPMAAAERLRELIGQHPLRERLYGQLMVALYRCGDVVGALDVFAMARRTLADELGLDPGPELRRLHQAVLRRDADLMTPTVPPAAPVTVSPAAPPAGDGSVTGWPENGQAGNGHPLPRQLPREPALFVGRSAELARMLTALCADPEPGAPPPVLALHGPGGVGKSTLALRAAYAVAGRYVDGQLYVDLQGSSPGLPPLQPAEVLGRFLRALGVPNGEVPAAPAEAAAHYQSLLADRRVLVVLDNAVDAAQVAPLLPAGGGCAVLVTSRAALTTMDAVPIVVGVLDEADSVRMLGLLAGPSRVDAEGGAAADIACRCGYHPLALRIAGARLAARPDWSLARFGERLRNQQRRLDELQAADLAVRSCFEVSYGTLAGGAGPARGAAARAFRLFGVLDVPEVSVGLAAALLDVDPEAAETTLDELTEARLLEPVGDGRFRMHDLLRLFAAELAVAHDPADDRARAVRHALDWYLDLCGQMNDLVQPHLRSMTGPPGGRDAGVTLRSPAEAVRWFETELPCLVAAATQAAGEPETARFVTDLVPLVRSLATKCGYWQELETVVRLAVEVARRHDNRIGEASTLATLGVVEWRIGRIDAARGCMRHALGLWRDLGDREAEGLALHNLGWLSMRVDDLDDALGHITAGLRLLEEHGSNRVGMVRHNLGEVLLRLGRSAEAADCLEQCLEIRRSDGDSFGESITLAALGRAYCLLDRREQALATLADAVRHCREIGNREDEWEVLLTRSEVWLRHGDPAAAAADLARVLELVARAGDAYGQAAATRQLARAHTALGDPGAAERYARRAEELFASPAVRRDPVLETLLTARL</sequence>
<dbReference type="PANTHER" id="PTHR35807:SF1">
    <property type="entry name" value="TRANSCRIPTIONAL REGULATOR REDD"/>
    <property type="match status" value="1"/>
</dbReference>
<evidence type="ECO:0000256" key="6">
    <source>
        <dbReference type="SAM" id="MobiDB-lite"/>
    </source>
</evidence>
<comment type="caution">
    <text evidence="8">The sequence shown here is derived from an EMBL/GenBank/DDBJ whole genome shotgun (WGS) entry which is preliminary data.</text>
</comment>
<dbReference type="InterPro" id="IPR001867">
    <property type="entry name" value="OmpR/PhoB-type_DNA-bd"/>
</dbReference>
<accession>A0ABT9R960</accession>
<keyword evidence="9" id="KW-1185">Reference proteome</keyword>
<dbReference type="SMART" id="SM00862">
    <property type="entry name" value="Trans_reg_C"/>
    <property type="match status" value="1"/>
</dbReference>
<evidence type="ECO:0000313" key="8">
    <source>
        <dbReference type="EMBL" id="MDP9865771.1"/>
    </source>
</evidence>
<dbReference type="InterPro" id="IPR019734">
    <property type="entry name" value="TPR_rpt"/>
</dbReference>
<dbReference type="SMART" id="SM01043">
    <property type="entry name" value="BTAD"/>
    <property type="match status" value="1"/>
</dbReference>
<dbReference type="Proteomes" id="UP001230426">
    <property type="component" value="Unassembled WGS sequence"/>
</dbReference>
<dbReference type="InterPro" id="IPR016032">
    <property type="entry name" value="Sig_transdc_resp-reg_C-effctor"/>
</dbReference>
<dbReference type="InterPro" id="IPR051677">
    <property type="entry name" value="AfsR-DnrI-RedD_regulator"/>
</dbReference>
<protein>
    <submittedName>
        <fullName evidence="8">DNA-binding SARP family transcriptional activator</fullName>
    </submittedName>
</protein>
<dbReference type="PRINTS" id="PR00364">
    <property type="entry name" value="DISEASERSIST"/>
</dbReference>
<evidence type="ECO:0000259" key="7">
    <source>
        <dbReference type="PROSITE" id="PS51755"/>
    </source>
</evidence>
<feature type="domain" description="OmpR/PhoB-type" evidence="7">
    <location>
        <begin position="1"/>
        <end position="94"/>
    </location>
</feature>
<evidence type="ECO:0000256" key="5">
    <source>
        <dbReference type="PROSITE-ProRule" id="PRU01091"/>
    </source>
</evidence>
<dbReference type="PROSITE" id="PS51755">
    <property type="entry name" value="OMPR_PHOB"/>
    <property type="match status" value="1"/>
</dbReference>
<gene>
    <name evidence="8" type="ORF">J2S55_005037</name>
</gene>
<dbReference type="InterPro" id="IPR036388">
    <property type="entry name" value="WH-like_DNA-bd_sf"/>
</dbReference>
<dbReference type="InterPro" id="IPR005158">
    <property type="entry name" value="BTAD"/>
</dbReference>
<dbReference type="SUPFAM" id="SSF46894">
    <property type="entry name" value="C-terminal effector domain of the bipartite response regulators"/>
    <property type="match status" value="1"/>
</dbReference>
<proteinExistence type="inferred from homology"/>
<evidence type="ECO:0000256" key="3">
    <source>
        <dbReference type="ARBA" id="ARBA00023125"/>
    </source>
</evidence>
<dbReference type="Pfam" id="PF13424">
    <property type="entry name" value="TPR_12"/>
    <property type="match status" value="1"/>
</dbReference>
<comment type="similarity">
    <text evidence="1">Belongs to the AfsR/DnrI/RedD regulatory family.</text>
</comment>
<dbReference type="SMART" id="SM00382">
    <property type="entry name" value="AAA"/>
    <property type="match status" value="1"/>
</dbReference>
<dbReference type="Pfam" id="PF00931">
    <property type="entry name" value="NB-ARC"/>
    <property type="match status" value="1"/>
</dbReference>
<keyword evidence="2" id="KW-0805">Transcription regulation</keyword>
<evidence type="ECO:0000256" key="4">
    <source>
        <dbReference type="ARBA" id="ARBA00023163"/>
    </source>
</evidence>
<dbReference type="Gene3D" id="1.10.10.10">
    <property type="entry name" value="Winged helix-like DNA-binding domain superfamily/Winged helix DNA-binding domain"/>
    <property type="match status" value="1"/>
</dbReference>
<evidence type="ECO:0000313" key="9">
    <source>
        <dbReference type="Proteomes" id="UP001230426"/>
    </source>
</evidence>
<organism evidence="8 9">
    <name type="scientific">Streptosporangium brasiliense</name>
    <dbReference type="NCBI Taxonomy" id="47480"/>
    <lineage>
        <taxon>Bacteria</taxon>
        <taxon>Bacillati</taxon>
        <taxon>Actinomycetota</taxon>
        <taxon>Actinomycetes</taxon>
        <taxon>Streptosporangiales</taxon>
        <taxon>Streptosporangiaceae</taxon>
        <taxon>Streptosporangium</taxon>
    </lineage>
</organism>
<dbReference type="GO" id="GO:0003677">
    <property type="term" value="F:DNA binding"/>
    <property type="evidence" value="ECO:0007669"/>
    <property type="project" value="UniProtKB-KW"/>
</dbReference>
<feature type="region of interest" description="Disordered" evidence="6">
    <location>
        <begin position="258"/>
        <end position="295"/>
    </location>
</feature>
<dbReference type="InterPro" id="IPR002182">
    <property type="entry name" value="NB-ARC"/>
</dbReference>
<dbReference type="SMART" id="SM00028">
    <property type="entry name" value="TPR"/>
    <property type="match status" value="6"/>
</dbReference>
<feature type="DNA-binding region" description="OmpR/PhoB-type" evidence="5">
    <location>
        <begin position="1"/>
        <end position="94"/>
    </location>
</feature>
<dbReference type="Pfam" id="PF03704">
    <property type="entry name" value="BTAD"/>
    <property type="match status" value="1"/>
</dbReference>